<name>A0A976M998_THEOR</name>
<organism evidence="2 3">
    <name type="scientific">Theileria orientalis</name>
    <dbReference type="NCBI Taxonomy" id="68886"/>
    <lineage>
        <taxon>Eukaryota</taxon>
        <taxon>Sar</taxon>
        <taxon>Alveolata</taxon>
        <taxon>Apicomplexa</taxon>
        <taxon>Aconoidasida</taxon>
        <taxon>Piroplasmida</taxon>
        <taxon>Theileriidae</taxon>
        <taxon>Theileria</taxon>
    </lineage>
</organism>
<gene>
    <name evidence="2" type="ORF">MACK_000084</name>
</gene>
<dbReference type="Proteomes" id="UP000244811">
    <property type="component" value="Chromosome 1"/>
</dbReference>
<evidence type="ECO:0000256" key="1">
    <source>
        <dbReference type="SAM" id="MobiDB-lite"/>
    </source>
</evidence>
<sequence>MINSKNNLISKPSDYRLSVLDALLNRNVSENYSNDRSSEPADAYSDSEKRSHRISQVLSQNSSDYDETNSTTSSPLLLGTKTPTNRAEQLPLLLARNYYTAPACLLRFVNTTSSIRSSPSEHRDSDGTVIDNQIDPIDFNLDNEDMDIFKSDEEVPEILSIGTLSNRSSLVRNRQLHYSDDLSYVDVDSVDLNMVLQSVNSKYGSHFDKGCSPFFDLKDTNYTDGSKDRVDVGTSPLLFDTSHKTDNFAFNGNLNSDSQFIPEDTKLDSYGVDGAKNFNTTDPEPEFFSPGFGSEKEHPHGPRYSTLKSGDFSVKKSEFSKQRQMPVYCRSLLYRIRVPLSKRLKNVDEDMLVKSMASPIVSESRANLSCDRLFSSRPRLSNSADSSRSFLRLSDLDSYSLESSRSDMKTSKRLSGSNDSDKRRKREHSSFRHFEGLSKHSKRYKRVR</sequence>
<reference evidence="2" key="1">
    <citation type="submission" date="2022-07" db="EMBL/GenBank/DDBJ databases">
        <title>Evaluation of T. orientalis genome assembly methods using nanopore sequencing and analysis of variation between genomes.</title>
        <authorList>
            <person name="Yam J."/>
            <person name="Micallef M.L."/>
            <person name="Liu M."/>
            <person name="Djordjevic S.P."/>
            <person name="Bogema D.R."/>
            <person name="Jenkins C."/>
        </authorList>
    </citation>
    <scope>NUCLEOTIDE SEQUENCE</scope>
    <source>
        <strain evidence="2">Goon Nure</strain>
    </source>
</reference>
<feature type="compositionally biased region" description="Basic and acidic residues" evidence="1">
    <location>
        <begin position="428"/>
        <end position="438"/>
    </location>
</feature>
<dbReference type="EMBL" id="CP056069">
    <property type="protein sequence ID" value="UKK00018.1"/>
    <property type="molecule type" value="Genomic_DNA"/>
</dbReference>
<feature type="region of interest" description="Disordered" evidence="1">
    <location>
        <begin position="31"/>
        <end position="82"/>
    </location>
</feature>
<accession>A0A976M998</accession>
<feature type="region of interest" description="Disordered" evidence="1">
    <location>
        <begin position="402"/>
        <end position="448"/>
    </location>
</feature>
<protein>
    <submittedName>
        <fullName evidence="2">Uncharacterized protein</fullName>
    </submittedName>
</protein>
<evidence type="ECO:0000313" key="3">
    <source>
        <dbReference type="Proteomes" id="UP000244811"/>
    </source>
</evidence>
<dbReference type="AlphaFoldDB" id="A0A976M998"/>
<evidence type="ECO:0000313" key="2">
    <source>
        <dbReference type="EMBL" id="UKK00018.1"/>
    </source>
</evidence>
<proteinExistence type="predicted"/>
<feature type="compositionally biased region" description="Polar residues" evidence="1">
    <location>
        <begin position="54"/>
        <end position="82"/>
    </location>
</feature>
<feature type="compositionally biased region" description="Basic residues" evidence="1">
    <location>
        <begin position="439"/>
        <end position="448"/>
    </location>
</feature>